<evidence type="ECO:0000313" key="3">
    <source>
        <dbReference type="EMBL" id="OGY60031.1"/>
    </source>
</evidence>
<gene>
    <name evidence="3" type="ORF">A3F24_02780</name>
</gene>
<dbReference type="InterPro" id="IPR000056">
    <property type="entry name" value="Ribul_P_3_epim-like"/>
</dbReference>
<dbReference type="Proteomes" id="UP000178515">
    <property type="component" value="Unassembled WGS sequence"/>
</dbReference>
<organism evidence="3 4">
    <name type="scientific">Candidatus Colwellbacteria bacterium RIFCSPHIGHO2_12_FULL_44_17</name>
    <dbReference type="NCBI Taxonomy" id="1797689"/>
    <lineage>
        <taxon>Bacteria</taxon>
        <taxon>Candidatus Colwelliibacteriota</taxon>
    </lineage>
</organism>
<accession>A0A1G1Z5W9</accession>
<evidence type="ECO:0000313" key="4">
    <source>
        <dbReference type="Proteomes" id="UP000178515"/>
    </source>
</evidence>
<reference evidence="3 4" key="1">
    <citation type="journal article" date="2016" name="Nat. Commun.">
        <title>Thousands of microbial genomes shed light on interconnected biogeochemical processes in an aquifer system.</title>
        <authorList>
            <person name="Anantharaman K."/>
            <person name="Brown C.T."/>
            <person name="Hug L.A."/>
            <person name="Sharon I."/>
            <person name="Castelle C.J."/>
            <person name="Probst A.J."/>
            <person name="Thomas B.C."/>
            <person name="Singh A."/>
            <person name="Wilkins M.J."/>
            <person name="Karaoz U."/>
            <person name="Brodie E.L."/>
            <person name="Williams K.H."/>
            <person name="Hubbard S.S."/>
            <person name="Banfield J.F."/>
        </authorList>
    </citation>
    <scope>NUCLEOTIDE SEQUENCE [LARGE SCALE GENOMIC DNA]</scope>
</reference>
<keyword evidence="1" id="KW-0479">Metal-binding</keyword>
<dbReference type="InterPro" id="IPR013785">
    <property type="entry name" value="Aldolase_TIM"/>
</dbReference>
<dbReference type="AlphaFoldDB" id="A0A1G1Z5W9"/>
<dbReference type="Pfam" id="PF00834">
    <property type="entry name" value="Ribul_P_3_epim"/>
    <property type="match status" value="1"/>
</dbReference>
<name>A0A1G1Z5W9_9BACT</name>
<dbReference type="GO" id="GO:0046872">
    <property type="term" value="F:metal ion binding"/>
    <property type="evidence" value="ECO:0007669"/>
    <property type="project" value="UniProtKB-KW"/>
</dbReference>
<dbReference type="STRING" id="1797689.A3F24_02780"/>
<keyword evidence="2" id="KW-0413">Isomerase</keyword>
<dbReference type="PANTHER" id="PTHR11749">
    <property type="entry name" value="RIBULOSE-5-PHOSPHATE-3-EPIMERASE"/>
    <property type="match status" value="1"/>
</dbReference>
<dbReference type="InterPro" id="IPR011060">
    <property type="entry name" value="RibuloseP-bd_barrel"/>
</dbReference>
<evidence type="ECO:0008006" key="5">
    <source>
        <dbReference type="Google" id="ProtNLM"/>
    </source>
</evidence>
<protein>
    <recommendedName>
        <fullName evidence="5">Ribulose-phosphate 3-epimerase</fullName>
    </recommendedName>
</protein>
<dbReference type="EMBL" id="MHIX01000004">
    <property type="protein sequence ID" value="OGY60031.1"/>
    <property type="molecule type" value="Genomic_DNA"/>
</dbReference>
<evidence type="ECO:0000256" key="2">
    <source>
        <dbReference type="ARBA" id="ARBA00023235"/>
    </source>
</evidence>
<comment type="caution">
    <text evidence="3">The sequence shown here is derived from an EMBL/GenBank/DDBJ whole genome shotgun (WGS) entry which is preliminary data.</text>
</comment>
<dbReference type="GO" id="GO:0016857">
    <property type="term" value="F:racemase and epimerase activity, acting on carbohydrates and derivatives"/>
    <property type="evidence" value="ECO:0007669"/>
    <property type="project" value="InterPro"/>
</dbReference>
<proteinExistence type="predicted"/>
<sequence length="216" mass="23850">MIIPAINCQDYKTAQKLATISLGFLPAGGWLHLDAADGVFTPAVTWGSPSGLKELIASNSEFIKLNFEAHLMVHNPEEILEEWLQAGVKRVIIHQEPMKNPKFILDLCKQYSVEAMLSIMPRTSRENFLPYLRSFPAFQVLAVSPGYAGQKFGDEALELLKFLRARVLNATIEVDGGISFENAGFVKSAGADLLTSASYIFNNPDPKTAYEDLTRA</sequence>
<dbReference type="SUPFAM" id="SSF51366">
    <property type="entry name" value="Ribulose-phoshate binding barrel"/>
    <property type="match status" value="1"/>
</dbReference>
<evidence type="ECO:0000256" key="1">
    <source>
        <dbReference type="ARBA" id="ARBA00022723"/>
    </source>
</evidence>
<dbReference type="GO" id="GO:0005975">
    <property type="term" value="P:carbohydrate metabolic process"/>
    <property type="evidence" value="ECO:0007669"/>
    <property type="project" value="InterPro"/>
</dbReference>
<dbReference type="Gene3D" id="3.20.20.70">
    <property type="entry name" value="Aldolase class I"/>
    <property type="match status" value="1"/>
</dbReference>